<dbReference type="GO" id="GO:0046872">
    <property type="term" value="F:metal ion binding"/>
    <property type="evidence" value="ECO:0007669"/>
    <property type="project" value="UniProtKB-KW"/>
</dbReference>
<dbReference type="Pfam" id="PF02746">
    <property type="entry name" value="MR_MLE_N"/>
    <property type="match status" value="1"/>
</dbReference>
<dbReference type="SUPFAM" id="SSF54826">
    <property type="entry name" value="Enolase N-terminal domain-like"/>
    <property type="match status" value="1"/>
</dbReference>
<organism evidence="7">
    <name type="scientific">Candidatus Heimdallarchaeum aukensis</name>
    <dbReference type="NCBI Taxonomy" id="2876573"/>
    <lineage>
        <taxon>Archaea</taxon>
        <taxon>Promethearchaeati</taxon>
        <taxon>Candidatus Heimdallarchaeota</taxon>
        <taxon>Candidatus Heimdallarchaeia (ex Rinke et al. 2021) (nom. nud.)</taxon>
        <taxon>Candidatus Heimdallarchaeales</taxon>
        <taxon>Candidatus Heimdallarchaeaceae</taxon>
        <taxon>Candidatus Heimdallarchaeum</taxon>
    </lineage>
</organism>
<dbReference type="SUPFAM" id="SSF51604">
    <property type="entry name" value="Enolase C-terminal domain-like"/>
    <property type="match status" value="1"/>
</dbReference>
<dbReference type="Gene3D" id="3.30.390.10">
    <property type="entry name" value="Enolase-like, N-terminal domain"/>
    <property type="match status" value="1"/>
</dbReference>
<evidence type="ECO:0000256" key="4">
    <source>
        <dbReference type="ARBA" id="ARBA00023239"/>
    </source>
</evidence>
<gene>
    <name evidence="7" type="primary">menC</name>
    <name evidence="7" type="ORF">K9W45_04625</name>
</gene>
<dbReference type="AlphaFoldDB" id="A0A9Y1BMT4"/>
<dbReference type="SMART" id="SM00922">
    <property type="entry name" value="MR_MLE"/>
    <property type="match status" value="1"/>
</dbReference>
<dbReference type="CDD" id="cd03317">
    <property type="entry name" value="NAAAR"/>
    <property type="match status" value="1"/>
</dbReference>
<dbReference type="SFLD" id="SFLDF00009">
    <property type="entry name" value="o-succinylbenzoate_synthase"/>
    <property type="match status" value="1"/>
</dbReference>
<evidence type="ECO:0000259" key="6">
    <source>
        <dbReference type="SMART" id="SM00922"/>
    </source>
</evidence>
<evidence type="ECO:0000256" key="3">
    <source>
        <dbReference type="ARBA" id="ARBA00022842"/>
    </source>
</evidence>
<protein>
    <recommendedName>
        <fullName evidence="5">o-succinylbenzoate synthase</fullName>
        <ecNumber evidence="5">4.2.1.113</ecNumber>
    </recommendedName>
</protein>
<dbReference type="PANTHER" id="PTHR48073:SF5">
    <property type="entry name" value="O-SUCCINYLBENZOATE SYNTHASE"/>
    <property type="match status" value="1"/>
</dbReference>
<keyword evidence="2" id="KW-0479">Metal-binding</keyword>
<accession>A0A9Y1BMT4</accession>
<keyword evidence="3" id="KW-0460">Magnesium</keyword>
<evidence type="ECO:0000256" key="1">
    <source>
        <dbReference type="ARBA" id="ARBA00001968"/>
    </source>
</evidence>
<dbReference type="EC" id="4.2.1.113" evidence="5"/>
<dbReference type="Pfam" id="PF13378">
    <property type="entry name" value="MR_MLE_C"/>
    <property type="match status" value="1"/>
</dbReference>
<dbReference type="InterPro" id="IPR029065">
    <property type="entry name" value="Enolase_C-like"/>
</dbReference>
<dbReference type="EMBL" id="CP084166">
    <property type="protein sequence ID" value="UJG41752.1"/>
    <property type="molecule type" value="Genomic_DNA"/>
</dbReference>
<sequence>MKIDSVTIYKIIMNLKRPFRTSFGVQKTREIVLTKLQSGDLCGWGESVTDTGPWYSPETNNSVTYIIKKFIGPWLKKEKEIEHPKDFTSIVSKIRGNPMAKACVEDALWDLYGTIKGKSLSELLGGTKNKIPSGISLGIENDFAVLLQKIEYAIEKKYKRVKIKIEPGWDVEIIKQIRDHFPDLGLMVDANAAYSLKDAEIFKKLDKYDLMMIEQPLHYKDIIEHSKLQKMISTPICLDESIKSFDDAKHALEMDATRIINIKPSRVGGITETLEIHRLAEEFKVPLWVGGMLETGIGRAKNVAVASMKNFTLPNDISESERYFTEYIIDPIFKLDNNGELGVPKENGIGVNVIQEKIEKLAISKEKI</sequence>
<dbReference type="GO" id="GO:0043748">
    <property type="term" value="F:O-succinylbenzoate synthase activity"/>
    <property type="evidence" value="ECO:0007669"/>
    <property type="project" value="UniProtKB-EC"/>
</dbReference>
<dbReference type="GO" id="GO:0016854">
    <property type="term" value="F:racemase and epimerase activity"/>
    <property type="evidence" value="ECO:0007669"/>
    <property type="project" value="UniProtKB-ARBA"/>
</dbReference>
<dbReference type="InterPro" id="IPR013342">
    <property type="entry name" value="Mandelate_racemase_C"/>
</dbReference>
<dbReference type="PANTHER" id="PTHR48073">
    <property type="entry name" value="O-SUCCINYLBENZOATE SYNTHASE-RELATED"/>
    <property type="match status" value="1"/>
</dbReference>
<dbReference type="InterPro" id="IPR013341">
    <property type="entry name" value="Mandelate_racemase_N_dom"/>
</dbReference>
<feature type="domain" description="Mandelate racemase/muconate lactonizing enzyme C-terminal" evidence="6">
    <location>
        <begin position="143"/>
        <end position="235"/>
    </location>
</feature>
<proteinExistence type="predicted"/>
<dbReference type="InterPro" id="IPR010197">
    <property type="entry name" value="OSBS/NAAAR"/>
</dbReference>
<dbReference type="Proteomes" id="UP001201020">
    <property type="component" value="Chromosome"/>
</dbReference>
<reference evidence="7" key="1">
    <citation type="journal article" date="2022" name="Nat. Microbiol.">
        <title>Unique mobile elements and scalable gene flow at the prokaryote-eukaryote boundary revealed by circularized Asgard archaea genomes.</title>
        <authorList>
            <person name="Wu F."/>
            <person name="Speth D.R."/>
            <person name="Philosof A."/>
            <person name="Cremiere A."/>
            <person name="Narayanan A."/>
            <person name="Barco R.A."/>
            <person name="Connon S.A."/>
            <person name="Amend J.P."/>
            <person name="Antoshechkin I.A."/>
            <person name="Orphan V.J."/>
        </authorList>
    </citation>
    <scope>NUCLEOTIDE SEQUENCE</scope>
    <source>
        <strain evidence="7">PM71</strain>
    </source>
</reference>
<evidence type="ECO:0000256" key="2">
    <source>
        <dbReference type="ARBA" id="ARBA00022723"/>
    </source>
</evidence>
<name>A0A9Y1BMT4_9ARCH</name>
<dbReference type="SFLD" id="SFLDS00001">
    <property type="entry name" value="Enolase"/>
    <property type="match status" value="1"/>
</dbReference>
<keyword evidence="4 7" id="KW-0456">Lyase</keyword>
<dbReference type="InterPro" id="IPR029017">
    <property type="entry name" value="Enolase-like_N"/>
</dbReference>
<dbReference type="NCBIfam" id="TIGR01928">
    <property type="entry name" value="menC_lowGC_arch"/>
    <property type="match status" value="1"/>
</dbReference>
<dbReference type="InterPro" id="IPR036849">
    <property type="entry name" value="Enolase-like_C_sf"/>
</dbReference>
<dbReference type="GO" id="GO:0009234">
    <property type="term" value="P:menaquinone biosynthetic process"/>
    <property type="evidence" value="ECO:0007669"/>
    <property type="project" value="InterPro"/>
</dbReference>
<dbReference type="Gene3D" id="3.20.20.120">
    <property type="entry name" value="Enolase-like C-terminal domain"/>
    <property type="match status" value="1"/>
</dbReference>
<evidence type="ECO:0000256" key="5">
    <source>
        <dbReference type="ARBA" id="ARBA00029491"/>
    </source>
</evidence>
<comment type="cofactor">
    <cofactor evidence="1">
        <name>a divalent metal cation</name>
        <dbReference type="ChEBI" id="CHEBI:60240"/>
    </cofactor>
</comment>
<dbReference type="SFLD" id="SFLDG00180">
    <property type="entry name" value="muconate_cycloisomerase"/>
    <property type="match status" value="1"/>
</dbReference>
<evidence type="ECO:0000313" key="7">
    <source>
        <dbReference type="EMBL" id="UJG41752.1"/>
    </source>
</evidence>